<keyword evidence="3 5" id="KW-0694">RNA-binding</keyword>
<dbReference type="AlphaFoldDB" id="A0A366ICP2"/>
<evidence type="ECO:0000256" key="1">
    <source>
        <dbReference type="ARBA" id="ARBA00000073"/>
    </source>
</evidence>
<feature type="region of interest" description="Disordered" evidence="7">
    <location>
        <begin position="1"/>
        <end position="42"/>
    </location>
</feature>
<dbReference type="FunFam" id="3.30.70.1560:FF:000001">
    <property type="entry name" value="Pseudouridine synthase"/>
    <property type="match status" value="1"/>
</dbReference>
<evidence type="ECO:0000256" key="6">
    <source>
        <dbReference type="RuleBase" id="RU003887"/>
    </source>
</evidence>
<comment type="similarity">
    <text evidence="2 6">Belongs to the pseudouridine synthase RsuA family.</text>
</comment>
<dbReference type="PROSITE" id="PS01149">
    <property type="entry name" value="PSI_RSU"/>
    <property type="match status" value="1"/>
</dbReference>
<dbReference type="GO" id="GO:0005829">
    <property type="term" value="C:cytosol"/>
    <property type="evidence" value="ECO:0007669"/>
    <property type="project" value="UniProtKB-ARBA"/>
</dbReference>
<organism evidence="9 10">
    <name type="scientific">Brevibacterium celere</name>
    <dbReference type="NCBI Taxonomy" id="225845"/>
    <lineage>
        <taxon>Bacteria</taxon>
        <taxon>Bacillati</taxon>
        <taxon>Actinomycetota</taxon>
        <taxon>Actinomycetes</taxon>
        <taxon>Micrococcales</taxon>
        <taxon>Brevibacteriaceae</taxon>
        <taxon>Brevibacterium</taxon>
    </lineage>
</organism>
<dbReference type="GO" id="GO:0003723">
    <property type="term" value="F:RNA binding"/>
    <property type="evidence" value="ECO:0007669"/>
    <property type="project" value="UniProtKB-KW"/>
</dbReference>
<keyword evidence="4 6" id="KW-0413">Isomerase</keyword>
<dbReference type="InterPro" id="IPR006145">
    <property type="entry name" value="PsdUridine_synth_RsuA/RluA"/>
</dbReference>
<dbReference type="Gene3D" id="3.30.70.1560">
    <property type="entry name" value="Alpha-L RNA-binding motif"/>
    <property type="match status" value="1"/>
</dbReference>
<accession>A0A366ICP2</accession>
<dbReference type="SUPFAM" id="SSF55120">
    <property type="entry name" value="Pseudouridine synthase"/>
    <property type="match status" value="1"/>
</dbReference>
<dbReference type="Pfam" id="PF01479">
    <property type="entry name" value="S4"/>
    <property type="match status" value="1"/>
</dbReference>
<dbReference type="SUPFAM" id="SSF55174">
    <property type="entry name" value="Alpha-L RNA-binding motif"/>
    <property type="match status" value="1"/>
</dbReference>
<dbReference type="EMBL" id="QNSB01000016">
    <property type="protein sequence ID" value="RBP68663.1"/>
    <property type="molecule type" value="Genomic_DNA"/>
</dbReference>
<evidence type="ECO:0000256" key="4">
    <source>
        <dbReference type="ARBA" id="ARBA00023235"/>
    </source>
</evidence>
<evidence type="ECO:0000259" key="8">
    <source>
        <dbReference type="SMART" id="SM00363"/>
    </source>
</evidence>
<feature type="domain" description="RNA-binding S4" evidence="8">
    <location>
        <begin position="46"/>
        <end position="106"/>
    </location>
</feature>
<evidence type="ECO:0000313" key="10">
    <source>
        <dbReference type="Proteomes" id="UP000253509"/>
    </source>
</evidence>
<dbReference type="InterPro" id="IPR000748">
    <property type="entry name" value="PsdUridine_synth_RsuA/RluB/E/F"/>
</dbReference>
<dbReference type="FunFam" id="3.10.290.10:FF:000003">
    <property type="entry name" value="Pseudouridine synthase"/>
    <property type="match status" value="1"/>
</dbReference>
<gene>
    <name evidence="9" type="ORF">DFO65_11633</name>
</gene>
<dbReference type="InterPro" id="IPR036986">
    <property type="entry name" value="S4_RNA-bd_sf"/>
</dbReference>
<dbReference type="PANTHER" id="PTHR47683">
    <property type="entry name" value="PSEUDOURIDINE SYNTHASE FAMILY PROTEIN-RELATED"/>
    <property type="match status" value="1"/>
</dbReference>
<reference evidence="9 10" key="1">
    <citation type="submission" date="2018-06" db="EMBL/GenBank/DDBJ databases">
        <title>Freshwater and sediment microbial communities from various areas in North America, analyzing microbe dynamics in response to fracking.</title>
        <authorList>
            <person name="Lamendella R."/>
        </authorList>
    </citation>
    <scope>NUCLEOTIDE SEQUENCE [LARGE SCALE GENOMIC DNA]</scope>
    <source>
        <strain evidence="9 10">3b_TX</strain>
    </source>
</reference>
<evidence type="ECO:0000256" key="3">
    <source>
        <dbReference type="ARBA" id="ARBA00022884"/>
    </source>
</evidence>
<dbReference type="NCBIfam" id="TIGR00093">
    <property type="entry name" value="pseudouridine synthase"/>
    <property type="match status" value="1"/>
</dbReference>
<dbReference type="CDD" id="cd00165">
    <property type="entry name" value="S4"/>
    <property type="match status" value="1"/>
</dbReference>
<evidence type="ECO:0000256" key="2">
    <source>
        <dbReference type="ARBA" id="ARBA00008348"/>
    </source>
</evidence>
<dbReference type="Pfam" id="PF00849">
    <property type="entry name" value="PseudoU_synth_2"/>
    <property type="match status" value="1"/>
</dbReference>
<dbReference type="InterPro" id="IPR020103">
    <property type="entry name" value="PsdUridine_synth_cat_dom_sf"/>
</dbReference>
<keyword evidence="10" id="KW-1185">Reference proteome</keyword>
<protein>
    <recommendedName>
        <fullName evidence="6">Pseudouridine synthase</fullName>
        <ecNumber evidence="6">5.4.99.-</ecNumber>
    </recommendedName>
</protein>
<dbReference type="PROSITE" id="PS50889">
    <property type="entry name" value="S4"/>
    <property type="match status" value="1"/>
</dbReference>
<dbReference type="InterPro" id="IPR042092">
    <property type="entry name" value="PsdUridine_s_RsuA/RluB/E/F_cat"/>
</dbReference>
<dbReference type="InterPro" id="IPR020094">
    <property type="entry name" value="TruA/RsuA/RluB/E/F_N"/>
</dbReference>
<dbReference type="Proteomes" id="UP000253509">
    <property type="component" value="Unassembled WGS sequence"/>
</dbReference>
<comment type="catalytic activity">
    <reaction evidence="1">
        <text>a uridine in RNA = a pseudouridine in RNA</text>
        <dbReference type="Rhea" id="RHEA:48348"/>
        <dbReference type="Rhea" id="RHEA-COMP:12068"/>
        <dbReference type="Rhea" id="RHEA-COMP:12069"/>
        <dbReference type="ChEBI" id="CHEBI:65314"/>
        <dbReference type="ChEBI" id="CHEBI:65315"/>
    </reaction>
</comment>
<evidence type="ECO:0000256" key="7">
    <source>
        <dbReference type="SAM" id="MobiDB-lite"/>
    </source>
</evidence>
<comment type="caution">
    <text evidence="9">The sequence shown here is derived from an EMBL/GenBank/DDBJ whole genome shotgun (WGS) entry which is preliminary data.</text>
</comment>
<dbReference type="InterPro" id="IPR018496">
    <property type="entry name" value="PsdUridine_synth_RsuA/RluB_CS"/>
</dbReference>
<dbReference type="Gene3D" id="3.30.70.580">
    <property type="entry name" value="Pseudouridine synthase I, catalytic domain, N-terminal subdomain"/>
    <property type="match status" value="1"/>
</dbReference>
<dbReference type="InterPro" id="IPR002942">
    <property type="entry name" value="S4_RNA-bd"/>
</dbReference>
<dbReference type="CDD" id="cd02870">
    <property type="entry name" value="PseudoU_synth_RsuA_like"/>
    <property type="match status" value="1"/>
</dbReference>
<name>A0A366ICP2_9MICO</name>
<dbReference type="PANTHER" id="PTHR47683:SF2">
    <property type="entry name" value="RNA-BINDING S4 DOMAIN-CONTAINING PROTEIN"/>
    <property type="match status" value="1"/>
</dbReference>
<dbReference type="EC" id="5.4.99.-" evidence="6"/>
<evidence type="ECO:0000313" key="9">
    <source>
        <dbReference type="EMBL" id="RBP68663.1"/>
    </source>
</evidence>
<dbReference type="GO" id="GO:0120159">
    <property type="term" value="F:rRNA pseudouridine synthase activity"/>
    <property type="evidence" value="ECO:0007669"/>
    <property type="project" value="UniProtKB-ARBA"/>
</dbReference>
<dbReference type="SMART" id="SM00363">
    <property type="entry name" value="S4"/>
    <property type="match status" value="1"/>
</dbReference>
<dbReference type="InterPro" id="IPR050343">
    <property type="entry name" value="RsuA_PseudoU_synthase"/>
</dbReference>
<proteinExistence type="inferred from homology"/>
<dbReference type="RefSeq" id="WP_113905522.1">
    <property type="nucleotide sequence ID" value="NZ_QNSB01000016.1"/>
</dbReference>
<evidence type="ECO:0000256" key="5">
    <source>
        <dbReference type="PROSITE-ProRule" id="PRU00182"/>
    </source>
</evidence>
<dbReference type="GO" id="GO:0000455">
    <property type="term" value="P:enzyme-directed rRNA pseudouridine synthesis"/>
    <property type="evidence" value="ECO:0007669"/>
    <property type="project" value="UniProtKB-ARBA"/>
</dbReference>
<dbReference type="Gene3D" id="3.10.290.10">
    <property type="entry name" value="RNA-binding S4 domain"/>
    <property type="match status" value="1"/>
</dbReference>
<sequence>MSPYRDPRAPGGRQNRPNRKQRGSHAAQRRASGPTEASDAHVSGGVRLQKVLAEAGLGSRRACEQLILDGRVEVDGALVTELGTRIDPETQSVYVDTLRISTQKSKVYLAFNKPAGVVSTMKDPDGRKCLADYVGDRTERLFHVGRLDTETEGLILLTNDGELSNRLAHPRYEIPKTYLAQVKGQLAKDASARLKAGIELDDGLVKVDDFKLIDSTPGKSVVELTLHSGRNRVVRRMLKEIGNPVERLVRIQFGPIALAEQRQGKMRPLRTDEVGALFEAVGL</sequence>